<gene>
    <name evidence="5" type="primary">yokD</name>
    <name evidence="5" type="ORF">R28058_16111</name>
</gene>
<evidence type="ECO:0000256" key="4">
    <source>
        <dbReference type="RuleBase" id="RU365031"/>
    </source>
</evidence>
<dbReference type="GO" id="GO:0046353">
    <property type="term" value="F:aminoglycoside 3-N-acetyltransferase activity"/>
    <property type="evidence" value="ECO:0007669"/>
    <property type="project" value="UniProtKB-EC"/>
</dbReference>
<comment type="catalytic activity">
    <reaction evidence="4">
        <text>a 2-deoxystreptamine antibiotic + acetyl-CoA = an N(3)-acetyl-2-deoxystreptamine antibiotic + CoA + H(+)</text>
        <dbReference type="Rhea" id="RHEA:12665"/>
        <dbReference type="ChEBI" id="CHEBI:15378"/>
        <dbReference type="ChEBI" id="CHEBI:57287"/>
        <dbReference type="ChEBI" id="CHEBI:57288"/>
        <dbReference type="ChEBI" id="CHEBI:57921"/>
        <dbReference type="ChEBI" id="CHEBI:77452"/>
        <dbReference type="EC" id="2.3.1.81"/>
    </reaction>
</comment>
<sequence length="269" mass="30432">MVNKYEVVKNSNEPITVSRLIEGFKNIGIEEGMTLIVHSSLSSIGWVCGGAVAVIDSLIECIGKNGNLVMPSHSGDYSEPSYWCNPSVPKEWYEAIRKEMPVFNPKITPCRGMGVIAQTFLNYDGVIRSNHPQVSFSAYGIDKEFITDNHKLDYGLSDTSPLGRLYELDAKVLLLGVPYTNNTSFHLGEYRSNCRDEYIEYAPILENGERLWKGFKELEIDSDGFEYIGKCFEKEYNVLNYKIGNANCKLFSQRECADFATKFLSFKRS</sequence>
<evidence type="ECO:0000313" key="5">
    <source>
        <dbReference type="EMBL" id="CEQ03878.1"/>
    </source>
</evidence>
<keyword evidence="2 4" id="KW-0808">Transferase</keyword>
<evidence type="ECO:0000256" key="2">
    <source>
        <dbReference type="ARBA" id="ARBA00022679"/>
    </source>
</evidence>
<organism evidence="5 6">
    <name type="scientific">Paraclostridium sordellii</name>
    <name type="common">Clostridium sordellii</name>
    <dbReference type="NCBI Taxonomy" id="1505"/>
    <lineage>
        <taxon>Bacteria</taxon>
        <taxon>Bacillati</taxon>
        <taxon>Bacillota</taxon>
        <taxon>Clostridia</taxon>
        <taxon>Peptostreptococcales</taxon>
        <taxon>Peptostreptococcaceae</taxon>
        <taxon>Paraclostridium</taxon>
    </lineage>
</organism>
<reference evidence="5 6" key="1">
    <citation type="submission" date="2015-01" db="EMBL/GenBank/DDBJ databases">
        <authorList>
            <person name="Aslett A.Martin."/>
            <person name="De Silva Nishadi"/>
        </authorList>
    </citation>
    <scope>NUCLEOTIDE SEQUENCE [LARGE SCALE GENOMIC DNA]</scope>
    <source>
        <strain evidence="5 6">R28058</strain>
    </source>
</reference>
<keyword evidence="4" id="KW-0046">Antibiotic resistance</keyword>
<dbReference type="AlphaFoldDB" id="A0A0C7G609"/>
<dbReference type="SUPFAM" id="SSF110710">
    <property type="entry name" value="TTHA0583/YokD-like"/>
    <property type="match status" value="1"/>
</dbReference>
<keyword evidence="3 4" id="KW-0012">Acyltransferase</keyword>
<accession>A0A0C7G609</accession>
<name>A0A0C7G609_PARSO</name>
<dbReference type="EC" id="2.3.1.-" evidence="4"/>
<comment type="similarity">
    <text evidence="1 4">Belongs to the antibiotic N-acetyltransferase family.</text>
</comment>
<evidence type="ECO:0000256" key="1">
    <source>
        <dbReference type="ARBA" id="ARBA00006383"/>
    </source>
</evidence>
<proteinExistence type="inferred from homology"/>
<dbReference type="PANTHER" id="PTHR11104:SF0">
    <property type="entry name" value="SPBETA PROPHAGE-DERIVED AMINOGLYCOSIDE N(3')-ACETYLTRANSFERASE-LIKE PROTEIN YOKD"/>
    <property type="match status" value="1"/>
</dbReference>
<dbReference type="InterPro" id="IPR003679">
    <property type="entry name" value="Amioglycoside_AcTrfase"/>
</dbReference>
<dbReference type="InterPro" id="IPR028345">
    <property type="entry name" value="Antibiotic_NAT-like"/>
</dbReference>
<protein>
    <recommendedName>
        <fullName evidence="4">Aminoglycoside N(3)-acetyltransferase</fullName>
        <ecNumber evidence="4">2.3.1.-</ecNumber>
    </recommendedName>
</protein>
<dbReference type="OrthoDB" id="7330654at2"/>
<dbReference type="Proteomes" id="UP000049127">
    <property type="component" value="Unassembled WGS sequence"/>
</dbReference>
<evidence type="ECO:0000256" key="3">
    <source>
        <dbReference type="ARBA" id="ARBA00023315"/>
    </source>
</evidence>
<dbReference type="PANTHER" id="PTHR11104">
    <property type="entry name" value="AMINOGLYCOSIDE N3-ACETYLTRANSFERASE"/>
    <property type="match status" value="1"/>
</dbReference>
<dbReference type="EMBL" id="CEKZ01000003">
    <property type="protein sequence ID" value="CEQ03878.1"/>
    <property type="molecule type" value="Genomic_DNA"/>
</dbReference>
<dbReference type="GO" id="GO:0046677">
    <property type="term" value="P:response to antibiotic"/>
    <property type="evidence" value="ECO:0007669"/>
    <property type="project" value="UniProtKB-KW"/>
</dbReference>
<evidence type="ECO:0000313" key="6">
    <source>
        <dbReference type="Proteomes" id="UP000049127"/>
    </source>
</evidence>
<dbReference type="Pfam" id="PF02522">
    <property type="entry name" value="Antibiotic_NAT"/>
    <property type="match status" value="1"/>
</dbReference>